<evidence type="ECO:0000256" key="1">
    <source>
        <dbReference type="ARBA" id="ARBA00009981"/>
    </source>
</evidence>
<dbReference type="SUPFAM" id="SSF143120">
    <property type="entry name" value="YefM-like"/>
    <property type="match status" value="1"/>
</dbReference>
<dbReference type="Proteomes" id="UP000681341">
    <property type="component" value="Unassembled WGS sequence"/>
</dbReference>
<reference evidence="3 4" key="1">
    <citation type="submission" date="2021-03" db="EMBL/GenBank/DDBJ databases">
        <title>Glycomyces sp. nov., a novel actinomycete isolated from soil.</title>
        <authorList>
            <person name="Yang X."/>
            <person name="Xu X."/>
        </authorList>
    </citation>
    <scope>NUCLEOTIDE SEQUENCE [LARGE SCALE GENOMIC DNA]</scope>
    <source>
        <strain evidence="3 4">NEAU-S30</strain>
    </source>
</reference>
<dbReference type="InterPro" id="IPR036165">
    <property type="entry name" value="YefM-like_sf"/>
</dbReference>
<dbReference type="Pfam" id="PF02604">
    <property type="entry name" value="PhdYeFM_antitox"/>
    <property type="match status" value="1"/>
</dbReference>
<comment type="similarity">
    <text evidence="1 2">Belongs to the phD/YefM antitoxin family.</text>
</comment>
<evidence type="ECO:0000256" key="2">
    <source>
        <dbReference type="RuleBase" id="RU362080"/>
    </source>
</evidence>
<comment type="function">
    <text evidence="2">Antitoxin component of a type II toxin-antitoxin (TA) system.</text>
</comment>
<dbReference type="InterPro" id="IPR006442">
    <property type="entry name" value="Antitoxin_Phd/YefM"/>
</dbReference>
<dbReference type="EMBL" id="JAGFNP010000010">
    <property type="protein sequence ID" value="MBO3734635.1"/>
    <property type="molecule type" value="Genomic_DNA"/>
</dbReference>
<sequence length="130" mass="14685">MQTITQREFRNDSAAIMDSVEHGETYVITRNGVEVAEVRPRSHRRKVTAAELVERHRKMTPGNGLVAESESRGILDTYAYIDLGTINPERLPDIPELTAITMTELHQGVAMARTAEQRIGRLEKTQRGDR</sequence>
<protein>
    <recommendedName>
        <fullName evidence="2">Antitoxin</fullName>
    </recommendedName>
</protein>
<dbReference type="NCBIfam" id="TIGR01552">
    <property type="entry name" value="phd_fam"/>
    <property type="match status" value="1"/>
</dbReference>
<organism evidence="3 4">
    <name type="scientific">Glycomyces niveus</name>
    <dbReference type="NCBI Taxonomy" id="2820287"/>
    <lineage>
        <taxon>Bacteria</taxon>
        <taxon>Bacillati</taxon>
        <taxon>Actinomycetota</taxon>
        <taxon>Actinomycetes</taxon>
        <taxon>Glycomycetales</taxon>
        <taxon>Glycomycetaceae</taxon>
        <taxon>Glycomyces</taxon>
    </lineage>
</organism>
<keyword evidence="4" id="KW-1185">Reference proteome</keyword>
<evidence type="ECO:0000313" key="3">
    <source>
        <dbReference type="EMBL" id="MBO3734635.1"/>
    </source>
</evidence>
<gene>
    <name evidence="3" type="ORF">J5V16_17550</name>
</gene>
<comment type="caution">
    <text evidence="3">The sequence shown here is derived from an EMBL/GenBank/DDBJ whole genome shotgun (WGS) entry which is preliminary data.</text>
</comment>
<proteinExistence type="inferred from homology"/>
<accession>A0ABS3U778</accession>
<dbReference type="Gene3D" id="3.40.1620.10">
    <property type="entry name" value="YefM-like domain"/>
    <property type="match status" value="1"/>
</dbReference>
<name>A0ABS3U778_9ACTN</name>
<evidence type="ECO:0000313" key="4">
    <source>
        <dbReference type="Proteomes" id="UP000681341"/>
    </source>
</evidence>